<reference evidence="1" key="1">
    <citation type="journal article" date="2021" name="Proc. Natl. Acad. Sci. U.S.A.">
        <title>A Catalog of Tens of Thousands of Viruses from Human Metagenomes Reveals Hidden Associations with Chronic Diseases.</title>
        <authorList>
            <person name="Tisza M.J."/>
            <person name="Buck C.B."/>
        </authorList>
    </citation>
    <scope>NUCLEOTIDE SEQUENCE</scope>
    <source>
        <strain evidence="1">Ct7BG1</strain>
    </source>
</reference>
<proteinExistence type="predicted"/>
<name>A0A8S5U4H2_9CAUD</name>
<protein>
    <submittedName>
        <fullName evidence="1">Uncharacterized protein</fullName>
    </submittedName>
</protein>
<dbReference type="EMBL" id="BK016008">
    <property type="protein sequence ID" value="DAF89356.1"/>
    <property type="molecule type" value="Genomic_DNA"/>
</dbReference>
<sequence length="40" mass="4596">MQFDGQFKVSGDILSVKILLEENDCYKEKIFCNTVNMHAS</sequence>
<evidence type="ECO:0000313" key="1">
    <source>
        <dbReference type="EMBL" id="DAF89356.1"/>
    </source>
</evidence>
<organism evidence="1">
    <name type="scientific">Siphoviridae sp. ct7BG1</name>
    <dbReference type="NCBI Taxonomy" id="2825349"/>
    <lineage>
        <taxon>Viruses</taxon>
        <taxon>Duplodnaviria</taxon>
        <taxon>Heunggongvirae</taxon>
        <taxon>Uroviricota</taxon>
        <taxon>Caudoviricetes</taxon>
    </lineage>
</organism>
<accession>A0A8S5U4H2</accession>